<dbReference type="Pfam" id="PF17288">
    <property type="entry name" value="Terminase_3C"/>
    <property type="match status" value="1"/>
</dbReference>
<dbReference type="Pfam" id="PF04466">
    <property type="entry name" value="Terminase_3"/>
    <property type="match status" value="1"/>
</dbReference>
<protein>
    <submittedName>
        <fullName evidence="3">PBSX family phage terminase large subunit</fullName>
    </submittedName>
</protein>
<dbReference type="RefSeq" id="WP_182281436.1">
    <property type="nucleotide sequence ID" value="NZ_JABTCN010000093.1"/>
</dbReference>
<dbReference type="InterPro" id="IPR035412">
    <property type="entry name" value="Terminase_L_N"/>
</dbReference>
<evidence type="ECO:0000259" key="2">
    <source>
        <dbReference type="Pfam" id="PF17288"/>
    </source>
</evidence>
<feature type="domain" description="Phage terminase large subunit N-terminal" evidence="1">
    <location>
        <begin position="2"/>
        <end position="144"/>
    </location>
</feature>
<dbReference type="InterPro" id="IPR035413">
    <property type="entry name" value="Terminase_L_C"/>
</dbReference>
<gene>
    <name evidence="3" type="ORF">HR081_12505</name>
</gene>
<proteinExistence type="predicted"/>
<reference evidence="3 4" key="1">
    <citation type="journal article" date="2020" name="Access Microbiol">
        <title>Isolation and genome sequencing of Staphylococcus schleiferi subspecies coagulans from Antarctic seals.</title>
        <authorList>
            <person name="Foster G."/>
            <person name="Robb A."/>
            <person name="Paterson G.K."/>
        </authorList>
    </citation>
    <scope>NUCLEOTIDE SEQUENCE [LARGE SCALE GENOMIC DNA]</scope>
    <source>
        <strain evidence="3 4">M615/02/4</strain>
    </source>
</reference>
<dbReference type="EMBL" id="JABTCN010000093">
    <property type="protein sequence ID" value="MBA8777687.1"/>
    <property type="molecule type" value="Genomic_DNA"/>
</dbReference>
<dbReference type="PANTHER" id="PTHR39184:SF1">
    <property type="entry name" value="PBSX PHAGE TERMINASE LARGE SUBUNIT"/>
    <property type="match status" value="1"/>
</dbReference>
<name>A0A9X0PH09_9STAP</name>
<dbReference type="InterPro" id="IPR052380">
    <property type="entry name" value="Viral_DNA_packaging_terminase"/>
</dbReference>
<evidence type="ECO:0000259" key="1">
    <source>
        <dbReference type="Pfam" id="PF04466"/>
    </source>
</evidence>
<dbReference type="Gene3D" id="3.40.50.300">
    <property type="entry name" value="P-loop containing nucleotide triphosphate hydrolases"/>
    <property type="match status" value="1"/>
</dbReference>
<feature type="non-terminal residue" evidence="3">
    <location>
        <position position="1"/>
    </location>
</feature>
<organism evidence="3 4">
    <name type="scientific">Staphylococcus coagulans</name>
    <dbReference type="NCBI Taxonomy" id="74706"/>
    <lineage>
        <taxon>Bacteria</taxon>
        <taxon>Bacillati</taxon>
        <taxon>Bacillota</taxon>
        <taxon>Bacilli</taxon>
        <taxon>Bacillales</taxon>
        <taxon>Staphylococcaceae</taxon>
        <taxon>Staphylococcus</taxon>
    </lineage>
</organism>
<dbReference type="PANTHER" id="PTHR39184">
    <property type="match status" value="1"/>
</dbReference>
<comment type="caution">
    <text evidence="3">The sequence shown here is derived from an EMBL/GenBank/DDBJ whole genome shotgun (WGS) entry which is preliminary data.</text>
</comment>
<evidence type="ECO:0000313" key="3">
    <source>
        <dbReference type="EMBL" id="MBA8777687.1"/>
    </source>
</evidence>
<feature type="domain" description="Phage terminase large subunit C-terminal" evidence="2">
    <location>
        <begin position="178"/>
        <end position="319"/>
    </location>
</feature>
<dbReference type="Proteomes" id="UP000524893">
    <property type="component" value="Unassembled WGS sequence"/>
</dbReference>
<dbReference type="AlphaFoldDB" id="A0A9X0PH09"/>
<accession>A0A9X0PH09</accession>
<sequence length="339" mass="39885">LFKFNESLPEITYKPTGQKILFRGLDDPLKITSITVDVGILCWAWFEEAYQIETFDKFSTVVESIRGSLDEPEFFKQITVTFNPWSERHWLKPTFFDEDTRLKNVYSNTTTFRVNEWLDKVDVDRYEDLYRTNPRRARIVCDGEWGVAEGLVYDNFVVEDFDWFQIYKKTQFKVHGIDYGFTNDPTALVSAVVDLDNKILWLYDEHYEKGMLSDDIYKMIVKKDLETAEIKSENDMRMIAELKNKGVKRIVPAVKGPHSIMPGIQYVQGFKIYVHPSCIHTIEEFNTYTFEQDNEGNWINKPIDKNNHALDALRYALSDLIFKSKPKDKNQLRKIKSLF</sequence>
<dbReference type="InterPro" id="IPR006437">
    <property type="entry name" value="Phage_terminase_lsu"/>
</dbReference>
<dbReference type="Gene3D" id="3.30.420.280">
    <property type="match status" value="1"/>
</dbReference>
<dbReference type="InterPro" id="IPR027417">
    <property type="entry name" value="P-loop_NTPase"/>
</dbReference>
<evidence type="ECO:0000313" key="4">
    <source>
        <dbReference type="Proteomes" id="UP000524893"/>
    </source>
</evidence>
<dbReference type="NCBIfam" id="TIGR01547">
    <property type="entry name" value="phage_term_2"/>
    <property type="match status" value="1"/>
</dbReference>